<dbReference type="InterPro" id="IPR035979">
    <property type="entry name" value="RBD_domain_sf"/>
</dbReference>
<dbReference type="Proteomes" id="UP000824120">
    <property type="component" value="Chromosome 2"/>
</dbReference>
<feature type="region of interest" description="Disordered" evidence="6">
    <location>
        <begin position="1"/>
        <end position="44"/>
    </location>
</feature>
<sequence>MEADGGGVLPIPSQTASFPPHDDDRPDFSPVGSPESHFIDDLSQPSDQLQAQVTATVLTDDLRNKIIKQVEYYFSDENLPTDKFLLKYVTRDKEGFVPVKVIASFRKVKKLTKETSIIAAALGESSLLVVSRDGRKVKRLHPLPLSDIKDPKVCTVLVENLPEDHSVNNLRSIFGQAGNVKHITIRDPHTERDPRKCTTAEKLLSGKLHALVEYNTVEAAEKAVTILNDEQDWRFGLRVKLLKKINKPGQSKKGWRDPDFDRNNNIQASDLAVNEENNSSEHRVDSQDEEEGDHLLKETIGGMHKRRKMGPGCQPEVEAVEGETSVAQMDMAMELLLPLIWLNHQNLLLVQECLMEPEDLLWEEADLFLHLQANDVLLNVSYCKYNLCFEDCVAMYSM</sequence>
<dbReference type="PANTHER" id="PTHR22792:SF159">
    <property type="entry name" value="LA-RELATED PROTEIN 1B-RELATED"/>
    <property type="match status" value="1"/>
</dbReference>
<evidence type="ECO:0000256" key="1">
    <source>
        <dbReference type="ARBA" id="ARBA00002339"/>
    </source>
</evidence>
<dbReference type="SUPFAM" id="SSF46785">
    <property type="entry name" value="Winged helix' DNA-binding domain"/>
    <property type="match status" value="1"/>
</dbReference>
<dbReference type="Pfam" id="PF05383">
    <property type="entry name" value="La"/>
    <property type="match status" value="1"/>
</dbReference>
<dbReference type="GO" id="GO:1990904">
    <property type="term" value="C:ribonucleoprotein complex"/>
    <property type="evidence" value="ECO:0007669"/>
    <property type="project" value="InterPro"/>
</dbReference>
<dbReference type="InterPro" id="IPR012677">
    <property type="entry name" value="Nucleotide-bd_a/b_plait_sf"/>
</dbReference>
<keyword evidence="10" id="KW-1185">Reference proteome</keyword>
<evidence type="ECO:0000256" key="4">
    <source>
        <dbReference type="ARBA" id="ARBA00023242"/>
    </source>
</evidence>
<keyword evidence="3 5" id="KW-0694">RNA-binding</keyword>
<evidence type="ECO:0000256" key="2">
    <source>
        <dbReference type="ARBA" id="ARBA00004123"/>
    </source>
</evidence>
<dbReference type="OrthoDB" id="435402at2759"/>
<dbReference type="InterPro" id="IPR034878">
    <property type="entry name" value="La-rel_plant_RRM"/>
</dbReference>
<name>A0A9J6ABP3_SOLCO</name>
<dbReference type="GO" id="GO:0003729">
    <property type="term" value="F:mRNA binding"/>
    <property type="evidence" value="ECO:0007669"/>
    <property type="project" value="TreeGrafter"/>
</dbReference>
<proteinExistence type="predicted"/>
<feature type="domain" description="RRM" evidence="7">
    <location>
        <begin position="154"/>
        <end position="244"/>
    </location>
</feature>
<dbReference type="PRINTS" id="PR00302">
    <property type="entry name" value="LUPUSLA"/>
</dbReference>
<dbReference type="PANTHER" id="PTHR22792">
    <property type="entry name" value="LUPUS LA PROTEIN-RELATED"/>
    <property type="match status" value="1"/>
</dbReference>
<dbReference type="InterPro" id="IPR045180">
    <property type="entry name" value="La_dom_prot"/>
</dbReference>
<feature type="domain" description="HTH La-type RNA-binding" evidence="8">
    <location>
        <begin position="56"/>
        <end position="147"/>
    </location>
</feature>
<evidence type="ECO:0000256" key="6">
    <source>
        <dbReference type="SAM" id="MobiDB-lite"/>
    </source>
</evidence>
<evidence type="ECO:0000256" key="5">
    <source>
        <dbReference type="PROSITE-ProRule" id="PRU00332"/>
    </source>
</evidence>
<comment type="caution">
    <text evidence="9">The sequence shown here is derived from an EMBL/GenBank/DDBJ whole genome shotgun (WGS) entry which is preliminary data.</text>
</comment>
<dbReference type="Gene3D" id="3.30.70.330">
    <property type="match status" value="1"/>
</dbReference>
<organism evidence="9 10">
    <name type="scientific">Solanum commersonii</name>
    <name type="common">Commerson's wild potato</name>
    <name type="synonym">Commerson's nightshade</name>
    <dbReference type="NCBI Taxonomy" id="4109"/>
    <lineage>
        <taxon>Eukaryota</taxon>
        <taxon>Viridiplantae</taxon>
        <taxon>Streptophyta</taxon>
        <taxon>Embryophyta</taxon>
        <taxon>Tracheophyta</taxon>
        <taxon>Spermatophyta</taxon>
        <taxon>Magnoliopsida</taxon>
        <taxon>eudicotyledons</taxon>
        <taxon>Gunneridae</taxon>
        <taxon>Pentapetalae</taxon>
        <taxon>asterids</taxon>
        <taxon>lamiids</taxon>
        <taxon>Solanales</taxon>
        <taxon>Solanaceae</taxon>
        <taxon>Solanoideae</taxon>
        <taxon>Solaneae</taxon>
        <taxon>Solanum</taxon>
    </lineage>
</organism>
<evidence type="ECO:0000256" key="3">
    <source>
        <dbReference type="ARBA" id="ARBA00022884"/>
    </source>
</evidence>
<feature type="region of interest" description="Disordered" evidence="6">
    <location>
        <begin position="248"/>
        <end position="292"/>
    </location>
</feature>
<evidence type="ECO:0000259" key="8">
    <source>
        <dbReference type="PROSITE" id="PS50961"/>
    </source>
</evidence>
<dbReference type="CDD" id="cd08033">
    <property type="entry name" value="LARP_6"/>
    <property type="match status" value="1"/>
</dbReference>
<dbReference type="FunFam" id="1.10.10.10:FF:000158">
    <property type="entry name" value="La ribonucleoprotein domain family member 7"/>
    <property type="match status" value="1"/>
</dbReference>
<evidence type="ECO:0000313" key="9">
    <source>
        <dbReference type="EMBL" id="KAG5622118.1"/>
    </source>
</evidence>
<dbReference type="InterPro" id="IPR006630">
    <property type="entry name" value="La_HTH"/>
</dbReference>
<evidence type="ECO:0000259" key="7">
    <source>
        <dbReference type="PROSITE" id="PS50102"/>
    </source>
</evidence>
<dbReference type="SUPFAM" id="SSF54928">
    <property type="entry name" value="RNA-binding domain, RBD"/>
    <property type="match status" value="1"/>
</dbReference>
<dbReference type="InterPro" id="IPR036388">
    <property type="entry name" value="WH-like_DNA-bd_sf"/>
</dbReference>
<dbReference type="GO" id="GO:0006396">
    <property type="term" value="P:RNA processing"/>
    <property type="evidence" value="ECO:0007669"/>
    <property type="project" value="InterPro"/>
</dbReference>
<keyword evidence="4" id="KW-0539">Nucleus</keyword>
<dbReference type="Gene3D" id="1.10.10.10">
    <property type="entry name" value="Winged helix-like DNA-binding domain superfamily/Winged helix DNA-binding domain"/>
    <property type="match status" value="1"/>
</dbReference>
<evidence type="ECO:0000313" key="10">
    <source>
        <dbReference type="Proteomes" id="UP000824120"/>
    </source>
</evidence>
<gene>
    <name evidence="9" type="ORF">H5410_007336</name>
</gene>
<dbReference type="PROSITE" id="PS50961">
    <property type="entry name" value="HTH_LA"/>
    <property type="match status" value="1"/>
</dbReference>
<reference evidence="9 10" key="1">
    <citation type="submission" date="2020-09" db="EMBL/GenBank/DDBJ databases">
        <title>De no assembly of potato wild relative species, Solanum commersonii.</title>
        <authorList>
            <person name="Cho K."/>
        </authorList>
    </citation>
    <scope>NUCLEOTIDE SEQUENCE [LARGE SCALE GENOMIC DNA]</scope>
    <source>
        <strain evidence="9">LZ3.2</strain>
        <tissue evidence="9">Leaf</tissue>
    </source>
</reference>
<dbReference type="PROSITE" id="PS50102">
    <property type="entry name" value="RRM"/>
    <property type="match status" value="1"/>
</dbReference>
<dbReference type="GO" id="GO:0005634">
    <property type="term" value="C:nucleus"/>
    <property type="evidence" value="ECO:0007669"/>
    <property type="project" value="UniProtKB-SubCell"/>
</dbReference>
<dbReference type="CDD" id="cd12288">
    <property type="entry name" value="RRM_La_like_plant"/>
    <property type="match status" value="1"/>
</dbReference>
<dbReference type="EMBL" id="JACXVP010000002">
    <property type="protein sequence ID" value="KAG5622118.1"/>
    <property type="molecule type" value="Genomic_DNA"/>
</dbReference>
<dbReference type="SMART" id="SM00360">
    <property type="entry name" value="RRM"/>
    <property type="match status" value="1"/>
</dbReference>
<dbReference type="InterPro" id="IPR002344">
    <property type="entry name" value="Lupus_La"/>
</dbReference>
<comment type="function">
    <text evidence="1">Transcriptional regulator.</text>
</comment>
<dbReference type="AlphaFoldDB" id="A0A9J6ABP3"/>
<dbReference type="InterPro" id="IPR036390">
    <property type="entry name" value="WH_DNA-bd_sf"/>
</dbReference>
<protein>
    <submittedName>
        <fullName evidence="9">Uncharacterized protein</fullName>
    </submittedName>
</protein>
<comment type="subcellular location">
    <subcellularLocation>
        <location evidence="2">Nucleus</location>
    </subcellularLocation>
</comment>
<accession>A0A9J6ABP3</accession>
<dbReference type="SMART" id="SM00715">
    <property type="entry name" value="LA"/>
    <property type="match status" value="1"/>
</dbReference>
<dbReference type="InterPro" id="IPR000504">
    <property type="entry name" value="RRM_dom"/>
</dbReference>